<dbReference type="AlphaFoldDB" id="A0A438KCL2"/>
<proteinExistence type="predicted"/>
<organism evidence="2 3">
    <name type="scientific">Vitis vinifera</name>
    <name type="common">Grape</name>
    <dbReference type="NCBI Taxonomy" id="29760"/>
    <lineage>
        <taxon>Eukaryota</taxon>
        <taxon>Viridiplantae</taxon>
        <taxon>Streptophyta</taxon>
        <taxon>Embryophyta</taxon>
        <taxon>Tracheophyta</taxon>
        <taxon>Spermatophyta</taxon>
        <taxon>Magnoliopsida</taxon>
        <taxon>eudicotyledons</taxon>
        <taxon>Gunneridae</taxon>
        <taxon>Pentapetalae</taxon>
        <taxon>rosids</taxon>
        <taxon>Vitales</taxon>
        <taxon>Vitaceae</taxon>
        <taxon>Viteae</taxon>
        <taxon>Vitis</taxon>
    </lineage>
</organism>
<evidence type="ECO:0000256" key="1">
    <source>
        <dbReference type="SAM" id="MobiDB-lite"/>
    </source>
</evidence>
<dbReference type="EMBL" id="QGNW01000010">
    <property type="protein sequence ID" value="RVX18943.1"/>
    <property type="molecule type" value="Genomic_DNA"/>
</dbReference>
<sequence length="113" mass="12507">MVSWQVEFRLVMFGLFVKDIITAKLKRIGRQWLKKYARGGTTPPSGASPEGRRRPFRKVPFRRARRSPESPPTVRPGQNDAVLACSSIPAPFSGLSQPKTTPNCALASAVLEK</sequence>
<protein>
    <submittedName>
        <fullName evidence="2">Uncharacterized protein</fullName>
    </submittedName>
</protein>
<reference evidence="2 3" key="1">
    <citation type="journal article" date="2018" name="PLoS Genet.">
        <title>Population sequencing reveals clonal diversity and ancestral inbreeding in the grapevine cultivar Chardonnay.</title>
        <authorList>
            <person name="Roach M.J."/>
            <person name="Johnson D.L."/>
            <person name="Bohlmann J."/>
            <person name="van Vuuren H.J."/>
            <person name="Jones S.J."/>
            <person name="Pretorius I.S."/>
            <person name="Schmidt S.A."/>
            <person name="Borneman A.R."/>
        </authorList>
    </citation>
    <scope>NUCLEOTIDE SEQUENCE [LARGE SCALE GENOMIC DNA]</scope>
    <source>
        <strain evidence="3">cv. Chardonnay</strain>
        <tissue evidence="2">Leaf</tissue>
    </source>
</reference>
<feature type="region of interest" description="Disordered" evidence="1">
    <location>
        <begin position="36"/>
        <end position="80"/>
    </location>
</feature>
<dbReference type="Proteomes" id="UP000288805">
    <property type="component" value="Unassembled WGS sequence"/>
</dbReference>
<gene>
    <name evidence="2" type="ORF">CK203_006850</name>
</gene>
<evidence type="ECO:0000313" key="2">
    <source>
        <dbReference type="EMBL" id="RVX18943.1"/>
    </source>
</evidence>
<name>A0A438KCL2_VITVI</name>
<feature type="compositionally biased region" description="Basic residues" evidence="1">
    <location>
        <begin position="54"/>
        <end position="65"/>
    </location>
</feature>
<evidence type="ECO:0000313" key="3">
    <source>
        <dbReference type="Proteomes" id="UP000288805"/>
    </source>
</evidence>
<accession>A0A438KCL2</accession>
<comment type="caution">
    <text evidence="2">The sequence shown here is derived from an EMBL/GenBank/DDBJ whole genome shotgun (WGS) entry which is preliminary data.</text>
</comment>